<reference evidence="3" key="1">
    <citation type="submission" date="2017-08" db="EMBL/GenBank/DDBJ databases">
        <authorList>
            <person name="Polle J.E."/>
            <person name="Barry K."/>
            <person name="Cushman J."/>
            <person name="Schmutz J."/>
            <person name="Tran D."/>
            <person name="Hathwaick L.T."/>
            <person name="Yim W.C."/>
            <person name="Jenkins J."/>
            <person name="Mckie-Krisberg Z.M."/>
            <person name="Prochnik S."/>
            <person name="Lindquist E."/>
            <person name="Dockter R.B."/>
            <person name="Adam C."/>
            <person name="Molina H."/>
            <person name="Bunkerborg J."/>
            <person name="Jin E."/>
            <person name="Buchheim M."/>
            <person name="Magnuson J."/>
        </authorList>
    </citation>
    <scope>NUCLEOTIDE SEQUENCE</scope>
    <source>
        <strain evidence="3">CCAP 19/18</strain>
    </source>
</reference>
<sequence length="94" mass="10699">MRSDIFIFSPSFLVKHVVLFLQLFLYSSCNFSVYSQLAHGLAQTDNIRPVLVDFVYLYCFTYFQMLQEHVHSRGRSFIPSGGPQAACTGYSTTS</sequence>
<feature type="region of interest" description="Disordered" evidence="1">
    <location>
        <begin position="75"/>
        <end position="94"/>
    </location>
</feature>
<dbReference type="EMBL" id="MU070503">
    <property type="protein sequence ID" value="KAF5827440.1"/>
    <property type="molecule type" value="Genomic_DNA"/>
</dbReference>
<evidence type="ECO:0000313" key="4">
    <source>
        <dbReference type="Proteomes" id="UP000815325"/>
    </source>
</evidence>
<accession>A0ABQ7FYJ2</accession>
<comment type="caution">
    <text evidence="3">The sequence shown here is derived from an EMBL/GenBank/DDBJ whole genome shotgun (WGS) entry which is preliminary data.</text>
</comment>
<feature type="transmembrane region" description="Helical" evidence="2">
    <location>
        <begin position="12"/>
        <end position="34"/>
    </location>
</feature>
<keyword evidence="4" id="KW-1185">Reference proteome</keyword>
<evidence type="ECO:0000313" key="3">
    <source>
        <dbReference type="EMBL" id="KAF5827440.1"/>
    </source>
</evidence>
<organism evidence="3 4">
    <name type="scientific">Dunaliella salina</name>
    <name type="common">Green alga</name>
    <name type="synonym">Protococcus salinus</name>
    <dbReference type="NCBI Taxonomy" id="3046"/>
    <lineage>
        <taxon>Eukaryota</taxon>
        <taxon>Viridiplantae</taxon>
        <taxon>Chlorophyta</taxon>
        <taxon>core chlorophytes</taxon>
        <taxon>Chlorophyceae</taxon>
        <taxon>CS clade</taxon>
        <taxon>Chlamydomonadales</taxon>
        <taxon>Dunaliellaceae</taxon>
        <taxon>Dunaliella</taxon>
    </lineage>
</organism>
<feature type="transmembrane region" description="Helical" evidence="2">
    <location>
        <begin position="46"/>
        <end position="66"/>
    </location>
</feature>
<gene>
    <name evidence="3" type="ORF">DUNSADRAFT_637</name>
</gene>
<dbReference type="Proteomes" id="UP000815325">
    <property type="component" value="Unassembled WGS sequence"/>
</dbReference>
<evidence type="ECO:0000256" key="1">
    <source>
        <dbReference type="SAM" id="MobiDB-lite"/>
    </source>
</evidence>
<proteinExistence type="predicted"/>
<keyword evidence="2" id="KW-1133">Transmembrane helix</keyword>
<evidence type="ECO:0000256" key="2">
    <source>
        <dbReference type="SAM" id="Phobius"/>
    </source>
</evidence>
<evidence type="ECO:0008006" key="5">
    <source>
        <dbReference type="Google" id="ProtNLM"/>
    </source>
</evidence>
<protein>
    <recommendedName>
        <fullName evidence="5">Secreted protein</fullName>
    </recommendedName>
</protein>
<name>A0ABQ7FYJ2_DUNSA</name>
<keyword evidence="2" id="KW-0812">Transmembrane</keyword>
<keyword evidence="2" id="KW-0472">Membrane</keyword>